<evidence type="ECO:0000313" key="10">
    <source>
        <dbReference type="Proteomes" id="UP000281915"/>
    </source>
</evidence>
<evidence type="ECO:0000256" key="7">
    <source>
        <dbReference type="PIRSR" id="PIRSR000390-2"/>
    </source>
</evidence>
<evidence type="ECO:0000256" key="1">
    <source>
        <dbReference type="ARBA" id="ARBA00001933"/>
    </source>
</evidence>
<dbReference type="PANTHER" id="PTHR30244">
    <property type="entry name" value="TRANSAMINASE"/>
    <property type="match status" value="1"/>
</dbReference>
<dbReference type="AlphaFoldDB" id="A0A3M8DAQ0"/>
<feature type="active site" description="Proton acceptor" evidence="6">
    <location>
        <position position="221"/>
    </location>
</feature>
<keyword evidence="2 9" id="KW-0032">Aminotransferase</keyword>
<evidence type="ECO:0000256" key="5">
    <source>
        <dbReference type="ARBA" id="ARBA00037999"/>
    </source>
</evidence>
<proteinExistence type="inferred from homology"/>
<gene>
    <name evidence="9" type="ORF">EDM58_04110</name>
</gene>
<dbReference type="InterPro" id="IPR026385">
    <property type="entry name" value="LegC-like"/>
</dbReference>
<evidence type="ECO:0000256" key="2">
    <source>
        <dbReference type="ARBA" id="ARBA00022576"/>
    </source>
</evidence>
<dbReference type="InterPro" id="IPR000653">
    <property type="entry name" value="DegT/StrS_aminotransferase"/>
</dbReference>
<dbReference type="FunFam" id="3.40.640.10:FF:000090">
    <property type="entry name" value="Pyridoxal phosphate-dependent aminotransferase"/>
    <property type="match status" value="1"/>
</dbReference>
<dbReference type="RefSeq" id="WP_122912224.1">
    <property type="nucleotide sequence ID" value="NZ_RHHT01000004.1"/>
</dbReference>
<protein>
    <submittedName>
        <fullName evidence="9">LegC family aminotransferase</fullName>
    </submittedName>
</protein>
<dbReference type="Gene3D" id="3.90.1150.10">
    <property type="entry name" value="Aspartate Aminotransferase, domain 1"/>
    <property type="match status" value="1"/>
</dbReference>
<dbReference type="PANTHER" id="PTHR30244:SF30">
    <property type="entry name" value="BLR5990 PROTEIN"/>
    <property type="match status" value="1"/>
</dbReference>
<dbReference type="Proteomes" id="UP000281915">
    <property type="component" value="Unassembled WGS sequence"/>
</dbReference>
<feature type="modified residue" description="N6-(pyridoxal phosphate)lysine" evidence="7">
    <location>
        <position position="221"/>
    </location>
</feature>
<dbReference type="NCBIfam" id="TIGR04181">
    <property type="entry name" value="NHT_00031"/>
    <property type="match status" value="1"/>
</dbReference>
<dbReference type="SUPFAM" id="SSF53383">
    <property type="entry name" value="PLP-dependent transferases"/>
    <property type="match status" value="1"/>
</dbReference>
<dbReference type="InterPro" id="IPR015424">
    <property type="entry name" value="PyrdxlP-dep_Trfase"/>
</dbReference>
<dbReference type="PIRSF" id="PIRSF000390">
    <property type="entry name" value="PLP_StrS"/>
    <property type="match status" value="1"/>
</dbReference>
<organism evidence="9 10">
    <name type="scientific">Brevibacillus panacihumi</name>
    <dbReference type="NCBI Taxonomy" id="497735"/>
    <lineage>
        <taxon>Bacteria</taxon>
        <taxon>Bacillati</taxon>
        <taxon>Bacillota</taxon>
        <taxon>Bacilli</taxon>
        <taxon>Bacillales</taxon>
        <taxon>Paenibacillaceae</taxon>
        <taxon>Brevibacillus</taxon>
    </lineage>
</organism>
<dbReference type="Gene3D" id="3.40.640.10">
    <property type="entry name" value="Type I PLP-dependent aspartate aminotransferase-like (Major domain)"/>
    <property type="match status" value="1"/>
</dbReference>
<dbReference type="InterPro" id="IPR015421">
    <property type="entry name" value="PyrdxlP-dep_Trfase_major"/>
</dbReference>
<keyword evidence="4 7" id="KW-0663">Pyridoxal phosphate</keyword>
<dbReference type="GO" id="GO:0030170">
    <property type="term" value="F:pyridoxal phosphate binding"/>
    <property type="evidence" value="ECO:0007669"/>
    <property type="project" value="TreeGrafter"/>
</dbReference>
<evidence type="ECO:0000313" key="9">
    <source>
        <dbReference type="EMBL" id="RNB85220.1"/>
    </source>
</evidence>
<dbReference type="CDD" id="cd00616">
    <property type="entry name" value="AHBA_syn"/>
    <property type="match status" value="1"/>
</dbReference>
<dbReference type="InterPro" id="IPR015422">
    <property type="entry name" value="PyrdxlP-dep_Trfase_small"/>
</dbReference>
<evidence type="ECO:0000256" key="3">
    <source>
        <dbReference type="ARBA" id="ARBA00022679"/>
    </source>
</evidence>
<comment type="similarity">
    <text evidence="5 8">Belongs to the DegT/DnrJ/EryC1 family.</text>
</comment>
<comment type="caution">
    <text evidence="9">The sequence shown here is derived from an EMBL/GenBank/DDBJ whole genome shotgun (WGS) entry which is preliminary data.</text>
</comment>
<evidence type="ECO:0000256" key="8">
    <source>
        <dbReference type="RuleBase" id="RU004508"/>
    </source>
</evidence>
<comment type="cofactor">
    <cofactor evidence="1">
        <name>pyridoxal 5'-phosphate</name>
        <dbReference type="ChEBI" id="CHEBI:597326"/>
    </cofactor>
</comment>
<sequence length="396" mass="44153">MKQSADVINNIVSVLQESLPTDKDFIALHEPSFQGNEWNYVKDCLDTGWVSSVGKYVDRFEEMLQEYTGVKRAVAVVNGTAALHICLKLVGVERNDEVLLPALTFIATANAISYCEAVPHFVDSCYETLGLDPIKLGDYLQDIAEVKDGACYNKQTGRRIKAVLPMHTFGHPVDLDTLVEVCDRFNLELIEDAAESLGSFYKGRHTGNWGRVSALSFNGNKITTTGGGGAILTNDDSLGQLAKHLTTTAKVPHKWEFVHDHIGYNYRMPNLNAALGCAQLEMLHQFVQEKRALASVYQKAFSPIDEVSFFIEPKFATSNYWLNVIRVSTEWSFLRDEILQTTNDLGLMTRPVWRLLCDLPIYTSAPKMELTVARDLEKTIINIPSSSYLGAAYAKA</sequence>
<evidence type="ECO:0000256" key="4">
    <source>
        <dbReference type="ARBA" id="ARBA00022898"/>
    </source>
</evidence>
<dbReference type="GO" id="GO:0008483">
    <property type="term" value="F:transaminase activity"/>
    <property type="evidence" value="ECO:0007669"/>
    <property type="project" value="UniProtKB-KW"/>
</dbReference>
<dbReference type="Pfam" id="PF01041">
    <property type="entry name" value="DegT_DnrJ_EryC1"/>
    <property type="match status" value="1"/>
</dbReference>
<keyword evidence="3 9" id="KW-0808">Transferase</keyword>
<evidence type="ECO:0000256" key="6">
    <source>
        <dbReference type="PIRSR" id="PIRSR000390-1"/>
    </source>
</evidence>
<name>A0A3M8DAQ0_9BACL</name>
<reference evidence="9 10" key="1">
    <citation type="submission" date="2018-10" db="EMBL/GenBank/DDBJ databases">
        <title>Phylogenomics of Brevibacillus.</title>
        <authorList>
            <person name="Dunlap C."/>
        </authorList>
    </citation>
    <scope>NUCLEOTIDE SEQUENCE [LARGE SCALE GENOMIC DNA]</scope>
    <source>
        <strain evidence="9 10">JCM 15085</strain>
    </source>
</reference>
<accession>A0A3M8DAQ0</accession>
<dbReference type="EMBL" id="RHHT01000004">
    <property type="protein sequence ID" value="RNB85220.1"/>
    <property type="molecule type" value="Genomic_DNA"/>
</dbReference>
<dbReference type="GO" id="GO:0000271">
    <property type="term" value="P:polysaccharide biosynthetic process"/>
    <property type="evidence" value="ECO:0007669"/>
    <property type="project" value="TreeGrafter"/>
</dbReference>